<dbReference type="EMBL" id="SMTF01000016">
    <property type="protein sequence ID" value="TDK21553.1"/>
    <property type="molecule type" value="Genomic_DNA"/>
</dbReference>
<keyword evidence="5 12" id="KW-0349">Heme</keyword>
<feature type="transmembrane region" description="Helical" evidence="13">
    <location>
        <begin position="68"/>
        <end position="88"/>
    </location>
</feature>
<dbReference type="SUPFAM" id="SSF81343">
    <property type="entry name" value="Fumarate reductase respiratory complex transmembrane subunits"/>
    <property type="match status" value="1"/>
</dbReference>
<name>A0A4R5TL59_9GAMM</name>
<evidence type="ECO:0000256" key="4">
    <source>
        <dbReference type="ARBA" id="ARBA00020076"/>
    </source>
</evidence>
<evidence type="ECO:0000256" key="7">
    <source>
        <dbReference type="ARBA" id="ARBA00022723"/>
    </source>
</evidence>
<comment type="cofactor">
    <cofactor evidence="12">
        <name>heme</name>
        <dbReference type="ChEBI" id="CHEBI:30413"/>
    </cofactor>
    <text evidence="12">The heme is bound between the two transmembrane subunits.</text>
</comment>
<dbReference type="PANTHER" id="PTHR10978">
    <property type="entry name" value="SUCCINATE DEHYDROGENASE CYTOCHROME B560 SUBUNIT"/>
    <property type="match status" value="1"/>
</dbReference>
<feature type="binding site" description="axial binding residue" evidence="12">
    <location>
        <position position="83"/>
    </location>
    <ligand>
        <name>heme</name>
        <dbReference type="ChEBI" id="CHEBI:30413"/>
        <note>ligand shared with second transmembrane subunit</note>
    </ligand>
    <ligandPart>
        <name>Fe</name>
        <dbReference type="ChEBI" id="CHEBI:18248"/>
    </ligandPart>
</feature>
<dbReference type="GO" id="GO:0006099">
    <property type="term" value="P:tricarboxylic acid cycle"/>
    <property type="evidence" value="ECO:0007669"/>
    <property type="project" value="InterPro"/>
</dbReference>
<comment type="subunit">
    <text evidence="11">Part of an enzyme complex containing four subunits: a flavoprotein, an iron-sulfur protein, plus two membrane-anchoring proteins, SdhC and SdhD. The complex can form homotrimers.</text>
</comment>
<dbReference type="OrthoDB" id="9799441at2"/>
<keyword evidence="10 13" id="KW-0472">Membrane</keyword>
<evidence type="ECO:0000256" key="6">
    <source>
        <dbReference type="ARBA" id="ARBA00022692"/>
    </source>
</evidence>
<organism evidence="14 15">
    <name type="scientific">Luteimonas aestuarii</name>
    <dbReference type="NCBI Taxonomy" id="453837"/>
    <lineage>
        <taxon>Bacteria</taxon>
        <taxon>Pseudomonadati</taxon>
        <taxon>Pseudomonadota</taxon>
        <taxon>Gammaproteobacteria</taxon>
        <taxon>Lysobacterales</taxon>
        <taxon>Lysobacteraceae</taxon>
        <taxon>Luteimonas</taxon>
    </lineage>
</organism>
<dbReference type="GO" id="GO:0009055">
    <property type="term" value="F:electron transfer activity"/>
    <property type="evidence" value="ECO:0007669"/>
    <property type="project" value="InterPro"/>
</dbReference>
<dbReference type="Gene3D" id="1.20.1300.10">
    <property type="entry name" value="Fumarate reductase/succinate dehydrogenase, transmembrane subunit"/>
    <property type="match status" value="1"/>
</dbReference>
<dbReference type="InterPro" id="IPR034804">
    <property type="entry name" value="SQR/QFR_C/D"/>
</dbReference>
<dbReference type="RefSeq" id="WP_133323408.1">
    <property type="nucleotide sequence ID" value="NZ_SMTF01000016.1"/>
</dbReference>
<evidence type="ECO:0000313" key="15">
    <source>
        <dbReference type="Proteomes" id="UP000294796"/>
    </source>
</evidence>
<evidence type="ECO:0000256" key="5">
    <source>
        <dbReference type="ARBA" id="ARBA00022617"/>
    </source>
</evidence>
<keyword evidence="8 13" id="KW-1133">Transmembrane helix</keyword>
<dbReference type="Pfam" id="PF01127">
    <property type="entry name" value="Sdh_cyt"/>
    <property type="match status" value="1"/>
</dbReference>
<accession>A0A4R5TL59</accession>
<evidence type="ECO:0000256" key="9">
    <source>
        <dbReference type="ARBA" id="ARBA00023004"/>
    </source>
</evidence>
<feature type="transmembrane region" description="Helical" evidence="13">
    <location>
        <begin position="109"/>
        <end position="126"/>
    </location>
</feature>
<dbReference type="InterPro" id="IPR018495">
    <property type="entry name" value="Succ_DH_cyt_bsu_CS"/>
</dbReference>
<evidence type="ECO:0000256" key="11">
    <source>
        <dbReference type="ARBA" id="ARBA00025912"/>
    </source>
</evidence>
<keyword evidence="9 12" id="KW-0408">Iron</keyword>
<reference evidence="14 15" key="1">
    <citation type="submission" date="2019-03" db="EMBL/GenBank/DDBJ databases">
        <title>Luteimonas zhaokaii sp.nov., isolated from the rectal contents of Plateau pika in Yushu, Qinghai Province, China.</title>
        <authorList>
            <person name="Zhang G."/>
        </authorList>
    </citation>
    <scope>NUCLEOTIDE SEQUENCE [LARGE SCALE GENOMIC DNA]</scope>
    <source>
        <strain evidence="14 15">B9</strain>
    </source>
</reference>
<dbReference type="PROSITE" id="PS01001">
    <property type="entry name" value="SDH_CYT_2"/>
    <property type="match status" value="1"/>
</dbReference>
<keyword evidence="15" id="KW-1185">Reference proteome</keyword>
<comment type="subcellular location">
    <subcellularLocation>
        <location evidence="2">Membrane</location>
        <topology evidence="2">Multi-pass membrane protein</topology>
    </subcellularLocation>
</comment>
<keyword evidence="7 12" id="KW-0479">Metal-binding</keyword>
<dbReference type="GO" id="GO:0016020">
    <property type="term" value="C:membrane"/>
    <property type="evidence" value="ECO:0007669"/>
    <property type="project" value="UniProtKB-SubCell"/>
</dbReference>
<comment type="similarity">
    <text evidence="3">Belongs to the cytochrome b560 family.</text>
</comment>
<sequence>MAHRERPLSPFMLGQTYRFQITSVMSFLHRVTGIVASFGAFVLAWWLLSVAQGGEAYLRAVECLGSPLGRIGLFAISLSVVYHLLNGIRHLMWDAGMGFEIPEVYRSGYTVLALAAVLTALIWFVALRGGA</sequence>
<protein>
    <recommendedName>
        <fullName evidence="4">Succinate dehydrogenase cytochrome b556 subunit</fullName>
    </recommendedName>
</protein>
<gene>
    <name evidence="14" type="primary">sdhC</name>
    <name evidence="14" type="ORF">E2F46_15080</name>
</gene>
<evidence type="ECO:0000256" key="8">
    <source>
        <dbReference type="ARBA" id="ARBA00022989"/>
    </source>
</evidence>
<evidence type="ECO:0000256" key="3">
    <source>
        <dbReference type="ARBA" id="ARBA00007244"/>
    </source>
</evidence>
<evidence type="ECO:0000256" key="13">
    <source>
        <dbReference type="SAM" id="Phobius"/>
    </source>
</evidence>
<comment type="caution">
    <text evidence="14">The sequence shown here is derived from an EMBL/GenBank/DDBJ whole genome shotgun (WGS) entry which is preliminary data.</text>
</comment>
<comment type="function">
    <text evidence="1">Membrane-anchoring subunit of succinate dehydrogenase (SDH).</text>
</comment>
<dbReference type="PANTHER" id="PTHR10978:SF5">
    <property type="entry name" value="SUCCINATE DEHYDROGENASE CYTOCHROME B560 SUBUNIT, MITOCHONDRIAL"/>
    <property type="match status" value="1"/>
</dbReference>
<dbReference type="InterPro" id="IPR000701">
    <property type="entry name" value="SuccDH_FuR_B_TM-su"/>
</dbReference>
<dbReference type="NCBIfam" id="TIGR02970">
    <property type="entry name" value="succ_dehyd_cytB"/>
    <property type="match status" value="1"/>
</dbReference>
<dbReference type="GO" id="GO:0046872">
    <property type="term" value="F:metal ion binding"/>
    <property type="evidence" value="ECO:0007669"/>
    <property type="project" value="UniProtKB-KW"/>
</dbReference>
<proteinExistence type="inferred from homology"/>
<dbReference type="CDD" id="cd03499">
    <property type="entry name" value="SQR_TypeC_SdhC"/>
    <property type="match status" value="1"/>
</dbReference>
<evidence type="ECO:0000256" key="10">
    <source>
        <dbReference type="ARBA" id="ARBA00023136"/>
    </source>
</evidence>
<evidence type="ECO:0000256" key="12">
    <source>
        <dbReference type="PIRSR" id="PIRSR000178-1"/>
    </source>
</evidence>
<feature type="transmembrane region" description="Helical" evidence="13">
    <location>
        <begin position="27"/>
        <end position="48"/>
    </location>
</feature>
<keyword evidence="6 13" id="KW-0812">Transmembrane</keyword>
<dbReference type="AlphaFoldDB" id="A0A4R5TL59"/>
<dbReference type="Proteomes" id="UP000294796">
    <property type="component" value="Unassembled WGS sequence"/>
</dbReference>
<dbReference type="InterPro" id="IPR014314">
    <property type="entry name" value="Succ_DH_cytb556"/>
</dbReference>
<dbReference type="PIRSF" id="PIRSF000178">
    <property type="entry name" value="SDH_cyt_b560"/>
    <property type="match status" value="1"/>
</dbReference>
<evidence type="ECO:0000256" key="1">
    <source>
        <dbReference type="ARBA" id="ARBA00004050"/>
    </source>
</evidence>
<evidence type="ECO:0000313" key="14">
    <source>
        <dbReference type="EMBL" id="TDK21553.1"/>
    </source>
</evidence>
<evidence type="ECO:0000256" key="2">
    <source>
        <dbReference type="ARBA" id="ARBA00004141"/>
    </source>
</evidence>